<evidence type="ECO:0008006" key="3">
    <source>
        <dbReference type="Google" id="ProtNLM"/>
    </source>
</evidence>
<protein>
    <recommendedName>
        <fullName evidence="3">Prokaryotic glutathione synthetase ATP-binding domain-containing protein</fullName>
    </recommendedName>
</protein>
<name>G4QF70_GLANF</name>
<dbReference type="HOGENOM" id="CLU_070819_0_0_6"/>
<organism evidence="1 2">
    <name type="scientific">Glaciecola nitratireducens (strain JCM 12485 / KCTC 12276 / FR1064)</name>
    <dbReference type="NCBI Taxonomy" id="1085623"/>
    <lineage>
        <taxon>Bacteria</taxon>
        <taxon>Pseudomonadati</taxon>
        <taxon>Pseudomonadota</taxon>
        <taxon>Gammaproteobacteria</taxon>
        <taxon>Alteromonadales</taxon>
        <taxon>Alteromonadaceae</taxon>
        <taxon>Brumicola</taxon>
    </lineage>
</organism>
<sequence>MRKVAILTTDKLEDFFVYDRMLEAPLRKLGWESIEVSWHAKNHNWDQYDAIVVRSTWDYQAHCDDFLGCLQTIENSSAQLCNSLSLIKWNISKRYLKELEDKGVPIIPTLWLDTLQEQHFAAAFEQFACDEIVIKPYISANADFTYRLTPASVTENLSTLKRDFKDRSAMLQPFLTSIVEEGEYSLFYFDSQYSHAICKQPAKGDFRVQEEHGGQLTSIEPSAEMSALGEQTINALPEEALYARVDIVSLNGVLMIIEVELIEPSLYFNMDDSSPDFFAKVFAEKFAC</sequence>
<dbReference type="InterPro" id="IPR053191">
    <property type="entry name" value="DcsG_Biosynth_Enzyme"/>
</dbReference>
<dbReference type="RefSeq" id="WP_014107293.1">
    <property type="nucleotide sequence ID" value="NC_016041.1"/>
</dbReference>
<gene>
    <name evidence="1" type="ordered locus">GNIT_0260</name>
</gene>
<evidence type="ECO:0000313" key="2">
    <source>
        <dbReference type="Proteomes" id="UP000009282"/>
    </source>
</evidence>
<dbReference type="EMBL" id="CP003060">
    <property type="protein sequence ID" value="AEP28414.1"/>
    <property type="molecule type" value="Genomic_DNA"/>
</dbReference>
<dbReference type="eggNOG" id="COG0189">
    <property type="taxonomic scope" value="Bacteria"/>
</dbReference>
<dbReference type="AlphaFoldDB" id="G4QF70"/>
<dbReference type="Gene3D" id="3.30.470.20">
    <property type="entry name" value="ATP-grasp fold, B domain"/>
    <property type="match status" value="1"/>
</dbReference>
<dbReference type="KEGG" id="gni:GNIT_0260"/>
<dbReference type="Proteomes" id="UP000009282">
    <property type="component" value="Chromosome"/>
</dbReference>
<reference evidence="1 2" key="1">
    <citation type="journal article" date="2011" name="J. Bacteriol.">
        <title>Complete genome sequence of seawater bacterium Glaciecola nitratireducens FR1064T.</title>
        <authorList>
            <person name="Bian F."/>
            <person name="Qin Q.L."/>
            <person name="Xie B.B."/>
            <person name="Shu Y.L."/>
            <person name="Zhang X.Y."/>
            <person name="Yu Y."/>
            <person name="Chen B."/>
            <person name="Chen X.L."/>
            <person name="Zhou B.C."/>
            <person name="Zhang Y.Z."/>
        </authorList>
    </citation>
    <scope>NUCLEOTIDE SEQUENCE [LARGE SCALE GENOMIC DNA]</scope>
    <source>
        <strain evidence="2">JCM 12485 / KCTC 12276 / FR1064</strain>
    </source>
</reference>
<accession>G4QF70</accession>
<proteinExistence type="predicted"/>
<keyword evidence="2" id="KW-1185">Reference proteome</keyword>
<dbReference type="PANTHER" id="PTHR39217">
    <property type="match status" value="1"/>
</dbReference>
<dbReference type="OrthoDB" id="3373978at2"/>
<dbReference type="STRING" id="1085623.GNIT_0260"/>
<dbReference type="SUPFAM" id="SSF56059">
    <property type="entry name" value="Glutathione synthetase ATP-binding domain-like"/>
    <property type="match status" value="1"/>
</dbReference>
<evidence type="ECO:0000313" key="1">
    <source>
        <dbReference type="EMBL" id="AEP28414.1"/>
    </source>
</evidence>
<dbReference type="PANTHER" id="PTHR39217:SF1">
    <property type="entry name" value="GLUTATHIONE SYNTHETASE"/>
    <property type="match status" value="1"/>
</dbReference>